<dbReference type="Pfam" id="PF04909">
    <property type="entry name" value="Amidohydro_2"/>
    <property type="match status" value="1"/>
</dbReference>
<dbReference type="Gene3D" id="3.20.20.140">
    <property type="entry name" value="Metal-dependent hydrolases"/>
    <property type="match status" value="1"/>
</dbReference>
<evidence type="ECO:0000313" key="5">
    <source>
        <dbReference type="EMBL" id="KAF8913968.1"/>
    </source>
</evidence>
<feature type="domain" description="Amidohydrolase-related" evidence="4">
    <location>
        <begin position="19"/>
        <end position="324"/>
    </location>
</feature>
<evidence type="ECO:0000256" key="2">
    <source>
        <dbReference type="ARBA" id="ARBA00023239"/>
    </source>
</evidence>
<dbReference type="GO" id="GO:0005737">
    <property type="term" value="C:cytoplasm"/>
    <property type="evidence" value="ECO:0007669"/>
    <property type="project" value="TreeGrafter"/>
</dbReference>
<organism evidence="5 6">
    <name type="scientific">Gymnopilus junonius</name>
    <name type="common">Spectacular rustgill mushroom</name>
    <name type="synonym">Gymnopilus spectabilis subsp. junonius</name>
    <dbReference type="NCBI Taxonomy" id="109634"/>
    <lineage>
        <taxon>Eukaryota</taxon>
        <taxon>Fungi</taxon>
        <taxon>Dikarya</taxon>
        <taxon>Basidiomycota</taxon>
        <taxon>Agaricomycotina</taxon>
        <taxon>Agaricomycetes</taxon>
        <taxon>Agaricomycetidae</taxon>
        <taxon>Agaricales</taxon>
        <taxon>Agaricineae</taxon>
        <taxon>Hymenogastraceae</taxon>
        <taxon>Gymnopilus</taxon>
    </lineage>
</organism>
<dbReference type="Proteomes" id="UP000724874">
    <property type="component" value="Unassembled WGS sequence"/>
</dbReference>
<comment type="caution">
    <text evidence="5">The sequence shown here is derived from an EMBL/GenBank/DDBJ whole genome shotgun (WGS) entry which is preliminary data.</text>
</comment>
<dbReference type="OrthoDB" id="2832284at2759"/>
<keyword evidence="1 3" id="KW-0210">Decarboxylase</keyword>
<sequence length="331" mass="37021">MSSRIFVTDPIANNPFRRIDVHHHYFPSDLRKEKSNAEVGWKTPAENLPWSPEVSLRAMDAMNIDVAILSFPALSSGSISEENRSLTKARNEFASSICRSHPGRFGFFATLPYLDDIEGSLREIAYAMDTLHANGVSISSCYGEGYVGDIQYDPIWTELNRRQAVVFLHGSQFPSSTPFPHPTLGIPITEVPNETFKAAAHLVVTGHRRKFPKIKIILAHLGGTVPMLVPRVAVLSNHMGCNLTPEEIIEDFKSFYYETALSAYEPNLAAIERLVNPDHILFGTDFPAVGKDMVEWFTNNVKKYYEGDSDRLCRIMSDNATKLFCSNTSST</sequence>
<dbReference type="PANTHER" id="PTHR21240">
    <property type="entry name" value="2-AMINO-3-CARBOXYLMUCONATE-6-SEMIALDEHYDE DECARBOXYLASE"/>
    <property type="match status" value="1"/>
</dbReference>
<dbReference type="GO" id="GO:0016831">
    <property type="term" value="F:carboxy-lyase activity"/>
    <property type="evidence" value="ECO:0007669"/>
    <property type="project" value="UniProtKB-KW"/>
</dbReference>
<evidence type="ECO:0000259" key="4">
    <source>
        <dbReference type="Pfam" id="PF04909"/>
    </source>
</evidence>
<protein>
    <recommendedName>
        <fullName evidence="4">Amidohydrolase-related domain-containing protein</fullName>
    </recommendedName>
</protein>
<proteinExistence type="inferred from homology"/>
<dbReference type="SUPFAM" id="SSF51556">
    <property type="entry name" value="Metallo-dependent hydrolases"/>
    <property type="match status" value="1"/>
</dbReference>
<dbReference type="InterPro" id="IPR032465">
    <property type="entry name" value="ACMSD"/>
</dbReference>
<evidence type="ECO:0000256" key="1">
    <source>
        <dbReference type="ARBA" id="ARBA00022793"/>
    </source>
</evidence>
<gene>
    <name evidence="5" type="ORF">CPB84DRAFT_1811427</name>
</gene>
<dbReference type="GO" id="GO:0016787">
    <property type="term" value="F:hydrolase activity"/>
    <property type="evidence" value="ECO:0007669"/>
    <property type="project" value="InterPro"/>
</dbReference>
<dbReference type="InterPro" id="IPR032466">
    <property type="entry name" value="Metal_Hydrolase"/>
</dbReference>
<keyword evidence="6" id="KW-1185">Reference proteome</keyword>
<evidence type="ECO:0000256" key="3">
    <source>
        <dbReference type="RuleBase" id="RU366045"/>
    </source>
</evidence>
<comment type="similarity">
    <text evidence="3">Belongs to the metallo-dependent hydrolases superfamily.</text>
</comment>
<name>A0A9P5TV29_GYMJU</name>
<dbReference type="GO" id="GO:0019748">
    <property type="term" value="P:secondary metabolic process"/>
    <property type="evidence" value="ECO:0007669"/>
    <property type="project" value="TreeGrafter"/>
</dbReference>
<dbReference type="EMBL" id="JADNYJ010000001">
    <property type="protein sequence ID" value="KAF8913968.1"/>
    <property type="molecule type" value="Genomic_DNA"/>
</dbReference>
<dbReference type="PANTHER" id="PTHR21240:SF28">
    <property type="entry name" value="ISO-OROTATE DECARBOXYLASE (EUROFUNG)"/>
    <property type="match status" value="1"/>
</dbReference>
<evidence type="ECO:0000313" key="6">
    <source>
        <dbReference type="Proteomes" id="UP000724874"/>
    </source>
</evidence>
<accession>A0A9P5TV29</accession>
<reference evidence="5" key="1">
    <citation type="submission" date="2020-11" db="EMBL/GenBank/DDBJ databases">
        <authorList>
            <consortium name="DOE Joint Genome Institute"/>
            <person name="Ahrendt S."/>
            <person name="Riley R."/>
            <person name="Andreopoulos W."/>
            <person name="LaButti K."/>
            <person name="Pangilinan J."/>
            <person name="Ruiz-duenas F.J."/>
            <person name="Barrasa J.M."/>
            <person name="Sanchez-Garcia M."/>
            <person name="Camarero S."/>
            <person name="Miyauchi S."/>
            <person name="Serrano A."/>
            <person name="Linde D."/>
            <person name="Babiker R."/>
            <person name="Drula E."/>
            <person name="Ayuso-Fernandez I."/>
            <person name="Pacheco R."/>
            <person name="Padilla G."/>
            <person name="Ferreira P."/>
            <person name="Barriuso J."/>
            <person name="Kellner H."/>
            <person name="Castanera R."/>
            <person name="Alfaro M."/>
            <person name="Ramirez L."/>
            <person name="Pisabarro A.G."/>
            <person name="Kuo A."/>
            <person name="Tritt A."/>
            <person name="Lipzen A."/>
            <person name="He G."/>
            <person name="Yan M."/>
            <person name="Ng V."/>
            <person name="Cullen D."/>
            <person name="Martin F."/>
            <person name="Rosso M.-N."/>
            <person name="Henrissat B."/>
            <person name="Hibbett D."/>
            <person name="Martinez A.T."/>
            <person name="Grigoriev I.V."/>
        </authorList>
    </citation>
    <scope>NUCLEOTIDE SEQUENCE</scope>
    <source>
        <strain evidence="5">AH 44721</strain>
    </source>
</reference>
<dbReference type="InterPro" id="IPR006680">
    <property type="entry name" value="Amidohydro-rel"/>
</dbReference>
<dbReference type="AlphaFoldDB" id="A0A9P5TV29"/>
<keyword evidence="2 3" id="KW-0456">Lyase</keyword>